<dbReference type="InterPro" id="IPR013785">
    <property type="entry name" value="Aldolase_TIM"/>
</dbReference>
<comment type="similarity">
    <text evidence="2">Belongs to the DapA family.</text>
</comment>
<gene>
    <name evidence="3" type="ORF">ACEZDE_15770</name>
</gene>
<dbReference type="SUPFAM" id="SSF51569">
    <property type="entry name" value="Aldolase"/>
    <property type="match status" value="1"/>
</dbReference>
<keyword evidence="1 2" id="KW-0456">Lyase</keyword>
<dbReference type="PANTHER" id="PTHR12128">
    <property type="entry name" value="DIHYDRODIPICOLINATE SYNTHASE"/>
    <property type="match status" value="1"/>
</dbReference>
<accession>A0ABV6VWJ3</accession>
<dbReference type="Proteomes" id="UP001592531">
    <property type="component" value="Unassembled WGS sequence"/>
</dbReference>
<dbReference type="SMART" id="SM01130">
    <property type="entry name" value="DHDPS"/>
    <property type="match status" value="1"/>
</dbReference>
<dbReference type="Gene3D" id="3.20.20.70">
    <property type="entry name" value="Aldolase class I"/>
    <property type="match status" value="1"/>
</dbReference>
<reference evidence="3 4" key="1">
    <citation type="submission" date="2024-09" db="EMBL/GenBank/DDBJ databases">
        <authorList>
            <person name="Lee S.D."/>
        </authorList>
    </citation>
    <scope>NUCLEOTIDE SEQUENCE [LARGE SCALE GENOMIC DNA]</scope>
    <source>
        <strain evidence="3 4">N8-3</strain>
    </source>
</reference>
<dbReference type="CDD" id="cd00408">
    <property type="entry name" value="DHDPS-like"/>
    <property type="match status" value="1"/>
</dbReference>
<organism evidence="3 4">
    <name type="scientific">Streptacidiphilus cavernicola</name>
    <dbReference type="NCBI Taxonomy" id="3342716"/>
    <lineage>
        <taxon>Bacteria</taxon>
        <taxon>Bacillati</taxon>
        <taxon>Actinomycetota</taxon>
        <taxon>Actinomycetes</taxon>
        <taxon>Kitasatosporales</taxon>
        <taxon>Streptomycetaceae</taxon>
        <taxon>Streptacidiphilus</taxon>
    </lineage>
</organism>
<dbReference type="EMBL" id="JBHFAB010000010">
    <property type="protein sequence ID" value="MFC1418091.1"/>
    <property type="molecule type" value="Genomic_DNA"/>
</dbReference>
<dbReference type="RefSeq" id="WP_380536823.1">
    <property type="nucleotide sequence ID" value="NZ_JBHFAB010000010.1"/>
</dbReference>
<comment type="caution">
    <text evidence="3">The sequence shown here is derived from an EMBL/GenBank/DDBJ whole genome shotgun (WGS) entry which is preliminary data.</text>
</comment>
<name>A0ABV6VWJ3_9ACTN</name>
<sequence>MTPQTRADAAAPGTAAETAALAALRDRLATLVAIPVTPFLPDGGVDWDNHAELIRRLVEHGVEVVTPNGNTGEFYALTPAEARRAVESAVAAVDGRAEVMAGVGLDTASAVAAALAAERAGARSLMVHQPVHPYRSAAGWIDYHRAIADAVPELGVVLYLRDARIEGRRIAELADRSPNVIGVKYAVPDPVRFASVARDAGLHRFAWIAGLAELSAPGYWAFGATGFTSGLVNVVPRLSLGLLRALREGDFAAAMRVWESARVFEELRAADDAADNVSVVKEALAQLGLSGRPVRPPSRTLPDGIRARIAELAAGWRTEGWL</sequence>
<dbReference type="PIRSF" id="PIRSF001365">
    <property type="entry name" value="DHDPS"/>
    <property type="match status" value="1"/>
</dbReference>
<keyword evidence="4" id="KW-1185">Reference proteome</keyword>
<evidence type="ECO:0000313" key="3">
    <source>
        <dbReference type="EMBL" id="MFC1418091.1"/>
    </source>
</evidence>
<evidence type="ECO:0000256" key="1">
    <source>
        <dbReference type="ARBA" id="ARBA00023239"/>
    </source>
</evidence>
<dbReference type="InterPro" id="IPR002220">
    <property type="entry name" value="DapA-like"/>
</dbReference>
<dbReference type="Pfam" id="PF00701">
    <property type="entry name" value="DHDPS"/>
    <property type="match status" value="1"/>
</dbReference>
<evidence type="ECO:0000256" key="2">
    <source>
        <dbReference type="PIRNR" id="PIRNR001365"/>
    </source>
</evidence>
<evidence type="ECO:0000313" key="4">
    <source>
        <dbReference type="Proteomes" id="UP001592531"/>
    </source>
</evidence>
<proteinExistence type="inferred from homology"/>
<dbReference type="PANTHER" id="PTHR12128:SF19">
    <property type="entry name" value="5-DEHYDRO-4-DEOXYGLUCARATE DEHYDRATASE 2-RELATED"/>
    <property type="match status" value="1"/>
</dbReference>
<protein>
    <submittedName>
        <fullName evidence="3">Dihydrodipicolinate synthase family protein</fullName>
    </submittedName>
</protein>